<dbReference type="AlphaFoldDB" id="L8HCV0"/>
<dbReference type="VEuPathDB" id="AmoebaDB:ACA1_315760"/>
<dbReference type="GO" id="GO:0006412">
    <property type="term" value="P:translation"/>
    <property type="evidence" value="ECO:0007669"/>
    <property type="project" value="InterPro"/>
</dbReference>
<dbReference type="FunFam" id="6.10.250.3250:FF:000001">
    <property type="entry name" value="60S ribosomal protein L13a"/>
    <property type="match status" value="1"/>
</dbReference>
<dbReference type="OMA" id="TRFNKTH"/>
<proteinExistence type="inferred from homology"/>
<keyword evidence="5" id="KW-1185">Reference proteome</keyword>
<evidence type="ECO:0000313" key="4">
    <source>
        <dbReference type="EMBL" id="ELR22573.1"/>
    </source>
</evidence>
<dbReference type="GO" id="GO:0017148">
    <property type="term" value="P:negative regulation of translation"/>
    <property type="evidence" value="ECO:0007669"/>
    <property type="project" value="TreeGrafter"/>
</dbReference>
<dbReference type="EMBL" id="KB007882">
    <property type="protein sequence ID" value="ELR22573.1"/>
    <property type="molecule type" value="Genomic_DNA"/>
</dbReference>
<dbReference type="GeneID" id="14923520"/>
<evidence type="ECO:0000313" key="5">
    <source>
        <dbReference type="Proteomes" id="UP000011083"/>
    </source>
</evidence>
<name>L8HCV0_ACACF</name>
<dbReference type="InterPro" id="IPR005822">
    <property type="entry name" value="Ribosomal_uL13"/>
</dbReference>
<dbReference type="Gene3D" id="6.10.250.3250">
    <property type="match status" value="1"/>
</dbReference>
<evidence type="ECO:0000256" key="3">
    <source>
        <dbReference type="ARBA" id="ARBA00023274"/>
    </source>
</evidence>
<sequence length="204" mass="23316">MSDHKHYHHLVIDGRGHLLGRLASIVAKQILNGQRLVVVRCEEINVSGSFFRNKLKYLSFLKKCSNVRPTHGPYHYRAPSKIFWRTVRGMVAHKTARGAEALGRLKVFEGVPPPYDKMKRMVCPAALRVLRLKPGRAYTVIGRLSEEVGWKHAATVKKLEEKRKVRSAAYYERKKALARLQTKALANRTEQLKPVLETLTAYGY</sequence>
<organism evidence="4 5">
    <name type="scientific">Acanthamoeba castellanii (strain ATCC 30010 / Neff)</name>
    <dbReference type="NCBI Taxonomy" id="1257118"/>
    <lineage>
        <taxon>Eukaryota</taxon>
        <taxon>Amoebozoa</taxon>
        <taxon>Discosea</taxon>
        <taxon>Longamoebia</taxon>
        <taxon>Centramoebida</taxon>
        <taxon>Acanthamoebidae</taxon>
        <taxon>Acanthamoeba</taxon>
    </lineage>
</organism>
<dbReference type="InterPro" id="IPR005755">
    <property type="entry name" value="Ribosomal_uL13_euk/arc"/>
</dbReference>
<dbReference type="Proteomes" id="UP000011083">
    <property type="component" value="Unassembled WGS sequence"/>
</dbReference>
<dbReference type="RefSeq" id="XP_004349662.1">
    <property type="nucleotide sequence ID" value="XM_004349612.1"/>
</dbReference>
<comment type="similarity">
    <text evidence="1">Belongs to the universal ribosomal protein uL13 family.</text>
</comment>
<dbReference type="HAMAP" id="MF_01366">
    <property type="entry name" value="Ribosomal_uL13"/>
    <property type="match status" value="1"/>
</dbReference>
<dbReference type="CDD" id="cd00392">
    <property type="entry name" value="Ribosomal_L13"/>
    <property type="match status" value="1"/>
</dbReference>
<dbReference type="PANTHER" id="PTHR11545:SF3">
    <property type="entry name" value="LARGE RIBOSOMAL SUBUNIT PROTEIN UL13"/>
    <property type="match status" value="1"/>
</dbReference>
<dbReference type="SUPFAM" id="SSF52161">
    <property type="entry name" value="Ribosomal protein L13"/>
    <property type="match status" value="1"/>
</dbReference>
<dbReference type="Pfam" id="PF00572">
    <property type="entry name" value="Ribosomal_L13"/>
    <property type="match status" value="1"/>
</dbReference>
<reference evidence="4 5" key="1">
    <citation type="journal article" date="2013" name="Genome Biol.">
        <title>Genome of Acanthamoeba castellanii highlights extensive lateral gene transfer and early evolution of tyrosine kinase signaling.</title>
        <authorList>
            <person name="Clarke M."/>
            <person name="Lohan A.J."/>
            <person name="Liu B."/>
            <person name="Lagkouvardos I."/>
            <person name="Roy S."/>
            <person name="Zafar N."/>
            <person name="Bertelli C."/>
            <person name="Schilde C."/>
            <person name="Kianianmomeni A."/>
            <person name="Burglin T.R."/>
            <person name="Frech C."/>
            <person name="Turcotte B."/>
            <person name="Kopec K.O."/>
            <person name="Synnott J.M."/>
            <person name="Choo C."/>
            <person name="Paponov I."/>
            <person name="Finkler A."/>
            <person name="Soon Heng Tan C."/>
            <person name="Hutchins A.P."/>
            <person name="Weinmeier T."/>
            <person name="Rattei T."/>
            <person name="Chu J.S."/>
            <person name="Gimenez G."/>
            <person name="Irimia M."/>
            <person name="Rigden D.J."/>
            <person name="Fitzpatrick D.A."/>
            <person name="Lorenzo-Morales J."/>
            <person name="Bateman A."/>
            <person name="Chiu C.H."/>
            <person name="Tang P."/>
            <person name="Hegemann P."/>
            <person name="Fromm H."/>
            <person name="Raoult D."/>
            <person name="Greub G."/>
            <person name="Miranda-Saavedra D."/>
            <person name="Chen N."/>
            <person name="Nash P."/>
            <person name="Ginger M.L."/>
            <person name="Horn M."/>
            <person name="Schaap P."/>
            <person name="Caler L."/>
            <person name="Loftus B."/>
        </authorList>
    </citation>
    <scope>NUCLEOTIDE SEQUENCE [LARGE SCALE GENOMIC DNA]</scope>
    <source>
        <strain evidence="4 5">Neff</strain>
    </source>
</reference>
<dbReference type="PANTHER" id="PTHR11545">
    <property type="entry name" value="RIBOSOMAL PROTEIN L13"/>
    <property type="match status" value="1"/>
</dbReference>
<gene>
    <name evidence="4" type="ORF">ACA1_315760</name>
</gene>
<dbReference type="STRING" id="1257118.L8HCV0"/>
<dbReference type="Gene3D" id="3.90.1180.10">
    <property type="entry name" value="Ribosomal protein L13"/>
    <property type="match status" value="1"/>
</dbReference>
<dbReference type="KEGG" id="acan:ACA1_315760"/>
<evidence type="ECO:0000256" key="2">
    <source>
        <dbReference type="ARBA" id="ARBA00022980"/>
    </source>
</evidence>
<dbReference type="GO" id="GO:0003729">
    <property type="term" value="F:mRNA binding"/>
    <property type="evidence" value="ECO:0007669"/>
    <property type="project" value="TreeGrafter"/>
</dbReference>
<dbReference type="InterPro" id="IPR036899">
    <property type="entry name" value="Ribosomal_uL13_sf"/>
</dbReference>
<dbReference type="OrthoDB" id="1882297at2759"/>
<dbReference type="GO" id="GO:0022625">
    <property type="term" value="C:cytosolic large ribosomal subunit"/>
    <property type="evidence" value="ECO:0007669"/>
    <property type="project" value="TreeGrafter"/>
</dbReference>
<dbReference type="FunFam" id="3.90.1180.10:FF:000002">
    <property type="entry name" value="60S ribosomal protein L16"/>
    <property type="match status" value="1"/>
</dbReference>
<protein>
    <submittedName>
        <fullName evidence="4">Ribosomal protein L13, putative</fullName>
    </submittedName>
</protein>
<keyword evidence="2 4" id="KW-0689">Ribosomal protein</keyword>
<dbReference type="NCBIfam" id="TIGR01077">
    <property type="entry name" value="L13_A_E"/>
    <property type="match status" value="1"/>
</dbReference>
<evidence type="ECO:0000256" key="1">
    <source>
        <dbReference type="ARBA" id="ARBA00006227"/>
    </source>
</evidence>
<accession>L8HCV0</accession>
<dbReference type="GO" id="GO:0003735">
    <property type="term" value="F:structural constituent of ribosome"/>
    <property type="evidence" value="ECO:0007669"/>
    <property type="project" value="InterPro"/>
</dbReference>
<keyword evidence="3" id="KW-0687">Ribonucleoprotein</keyword>